<comment type="caution">
    <text evidence="1">The sequence shown here is derived from an EMBL/GenBank/DDBJ whole genome shotgun (WGS) entry which is preliminary data.</text>
</comment>
<evidence type="ECO:0000313" key="2">
    <source>
        <dbReference type="Proteomes" id="UP001155840"/>
    </source>
</evidence>
<name>A0AA43ZCJ7_9HYPH</name>
<sequence length="91" mass="10636">MPVKRRKSKRMATASLETWELYLECGTDYFDDLADAGIAPKGERPSDDIARAAWLAYADELLDRWRSSRHVEQGVPWALERFGDPRVRRRR</sequence>
<reference evidence="1" key="1">
    <citation type="submission" date="2020-03" db="EMBL/GenBank/DDBJ databases">
        <title>Ferranicluibacter endophyticum gen. nov., sp. nov., a new genus isolated from Rubus ulmifolius Schott. stem.</title>
        <authorList>
            <person name="Roca-Couso R."/>
            <person name="Flores-Felix J.D."/>
            <person name="Igual J.M."/>
            <person name="Rivas R."/>
        </authorList>
    </citation>
    <scope>NUCLEOTIDE SEQUENCE</scope>
    <source>
        <strain evidence="1">CRRU44</strain>
    </source>
</reference>
<accession>A0AA43ZCJ7</accession>
<dbReference type="EMBL" id="JAANCM010000002">
    <property type="protein sequence ID" value="NHT75089.1"/>
    <property type="molecule type" value="Genomic_DNA"/>
</dbReference>
<dbReference type="AlphaFoldDB" id="A0AA43ZCJ7"/>
<organism evidence="1 2">
    <name type="scientific">Ferranicluibacter rubi</name>
    <dbReference type="NCBI Taxonomy" id="2715133"/>
    <lineage>
        <taxon>Bacteria</taxon>
        <taxon>Pseudomonadati</taxon>
        <taxon>Pseudomonadota</taxon>
        <taxon>Alphaproteobacteria</taxon>
        <taxon>Hyphomicrobiales</taxon>
        <taxon>Rhizobiaceae</taxon>
        <taxon>Ferranicluibacter</taxon>
    </lineage>
</organism>
<gene>
    <name evidence="1" type="ORF">G8E10_04870</name>
</gene>
<evidence type="ECO:0000313" key="1">
    <source>
        <dbReference type="EMBL" id="NHT75089.1"/>
    </source>
</evidence>
<keyword evidence="2" id="KW-1185">Reference proteome</keyword>
<proteinExistence type="predicted"/>
<dbReference type="Proteomes" id="UP001155840">
    <property type="component" value="Unassembled WGS sequence"/>
</dbReference>
<protein>
    <submittedName>
        <fullName evidence="1">Uncharacterized protein</fullName>
    </submittedName>
</protein>
<dbReference type="RefSeq" id="WP_167127493.1">
    <property type="nucleotide sequence ID" value="NZ_JAANCM010000002.1"/>
</dbReference>